<evidence type="ECO:0000256" key="6">
    <source>
        <dbReference type="ARBA" id="ARBA00023002"/>
    </source>
</evidence>
<name>A0A6A6AGQ3_9PLEO</name>
<dbReference type="RefSeq" id="XP_033524682.1">
    <property type="nucleotide sequence ID" value="XM_033665765.1"/>
</dbReference>
<evidence type="ECO:0000313" key="10">
    <source>
        <dbReference type="Proteomes" id="UP000799771"/>
    </source>
</evidence>
<evidence type="ECO:0000256" key="2">
    <source>
        <dbReference type="ARBA" id="ARBA00005179"/>
    </source>
</evidence>
<evidence type="ECO:0000313" key="9">
    <source>
        <dbReference type="EMBL" id="KAF2130295.1"/>
    </source>
</evidence>
<comment type="cofactor">
    <cofactor evidence="1">
        <name>FAD</name>
        <dbReference type="ChEBI" id="CHEBI:57692"/>
    </cofactor>
</comment>
<evidence type="ECO:0000256" key="7">
    <source>
        <dbReference type="ARBA" id="ARBA00023033"/>
    </source>
</evidence>
<dbReference type="Pfam" id="PF01494">
    <property type="entry name" value="FAD_binding_3"/>
    <property type="match status" value="1"/>
</dbReference>
<comment type="pathway">
    <text evidence="2">Secondary metabolite biosynthesis.</text>
</comment>
<dbReference type="InterPro" id="IPR036188">
    <property type="entry name" value="FAD/NAD-bd_sf"/>
</dbReference>
<keyword evidence="6" id="KW-0560">Oxidoreductase</keyword>
<dbReference type="PRINTS" id="PR00420">
    <property type="entry name" value="RNGMNOXGNASE"/>
</dbReference>
<protein>
    <submittedName>
        <fullName evidence="9">FAD/NAD(P)-binding domain-containing protein</fullName>
    </submittedName>
</protein>
<dbReference type="OrthoDB" id="47494at2759"/>
<evidence type="ECO:0000256" key="5">
    <source>
        <dbReference type="ARBA" id="ARBA00022827"/>
    </source>
</evidence>
<gene>
    <name evidence="9" type="ORF">P153DRAFT_337915</name>
</gene>
<dbReference type="InterPro" id="IPR002938">
    <property type="entry name" value="FAD-bd"/>
</dbReference>
<keyword evidence="5" id="KW-0274">FAD</keyword>
<evidence type="ECO:0000256" key="3">
    <source>
        <dbReference type="ARBA" id="ARBA00007992"/>
    </source>
</evidence>
<dbReference type="Proteomes" id="UP000799771">
    <property type="component" value="Unassembled WGS sequence"/>
</dbReference>
<dbReference type="PANTHER" id="PTHR47178:SF4">
    <property type="entry name" value="FAD-DEPENDENT MONOOXYGENASE APTC"/>
    <property type="match status" value="1"/>
</dbReference>
<feature type="domain" description="FAD-binding" evidence="8">
    <location>
        <begin position="290"/>
        <end position="334"/>
    </location>
</feature>
<dbReference type="SUPFAM" id="SSF51905">
    <property type="entry name" value="FAD/NAD(P)-binding domain"/>
    <property type="match status" value="1"/>
</dbReference>
<evidence type="ECO:0000256" key="1">
    <source>
        <dbReference type="ARBA" id="ARBA00001974"/>
    </source>
</evidence>
<dbReference type="GO" id="GO:0071949">
    <property type="term" value="F:FAD binding"/>
    <property type="evidence" value="ECO:0007669"/>
    <property type="project" value="InterPro"/>
</dbReference>
<evidence type="ECO:0000259" key="8">
    <source>
        <dbReference type="Pfam" id="PF01494"/>
    </source>
</evidence>
<accession>A0A6A6AGQ3</accession>
<comment type="similarity">
    <text evidence="3">Belongs to the paxM FAD-dependent monooxygenase family.</text>
</comment>
<dbReference type="PANTHER" id="PTHR47178">
    <property type="entry name" value="MONOOXYGENASE, FAD-BINDING"/>
    <property type="match status" value="1"/>
</dbReference>
<organism evidence="9 10">
    <name type="scientific">Dothidotthia symphoricarpi CBS 119687</name>
    <dbReference type="NCBI Taxonomy" id="1392245"/>
    <lineage>
        <taxon>Eukaryota</taxon>
        <taxon>Fungi</taxon>
        <taxon>Dikarya</taxon>
        <taxon>Ascomycota</taxon>
        <taxon>Pezizomycotina</taxon>
        <taxon>Dothideomycetes</taxon>
        <taxon>Pleosporomycetidae</taxon>
        <taxon>Pleosporales</taxon>
        <taxon>Dothidotthiaceae</taxon>
        <taxon>Dothidotthia</taxon>
    </lineage>
</organism>
<dbReference type="Gene3D" id="3.50.50.60">
    <property type="entry name" value="FAD/NAD(P)-binding domain"/>
    <property type="match status" value="1"/>
</dbReference>
<dbReference type="EMBL" id="ML977504">
    <property type="protein sequence ID" value="KAF2130295.1"/>
    <property type="molecule type" value="Genomic_DNA"/>
</dbReference>
<dbReference type="AlphaFoldDB" id="A0A6A6AGQ3"/>
<keyword evidence="7" id="KW-0503">Monooxygenase</keyword>
<dbReference type="GO" id="GO:0004497">
    <property type="term" value="F:monooxygenase activity"/>
    <property type="evidence" value="ECO:0007669"/>
    <property type="project" value="UniProtKB-KW"/>
</dbReference>
<proteinExistence type="inferred from homology"/>
<sequence length="368" mass="39614">MPTPLPIVGAGISGLTLSRALRHLNIPSTLYEKSPSPPPHNYAITLCPTSYTPLLPILGIDERAFRARVAVDRRDGSGEFRAHRGRLEELLREGVDVRWGCGVEAVVEGGEGGVKLRFSNGGNVQSNMVVGADGVHSALRTALMPGVHPAVLPFVAFNGRRRVSRELFQERYAPALRGANVLESSLGGVKLQVHVTDNPPPSPSAKPSASVGVSWIFSRASRGADDALYAPHRPKAGATETPPAFFAEVQSLQEGLEQPFADIFDVAKLRRERILSWLMRTVRVPVGELRAWGEKGVLFVGDAVHAQPILGGGGANAAIADGLKMAEFIAGRKDGDGGWAGWYDARYAEWERGVEGSERRIGEMHAKL</sequence>
<reference evidence="9" key="1">
    <citation type="journal article" date="2020" name="Stud. Mycol.">
        <title>101 Dothideomycetes genomes: a test case for predicting lifestyles and emergence of pathogens.</title>
        <authorList>
            <person name="Haridas S."/>
            <person name="Albert R."/>
            <person name="Binder M."/>
            <person name="Bloem J."/>
            <person name="Labutti K."/>
            <person name="Salamov A."/>
            <person name="Andreopoulos B."/>
            <person name="Baker S."/>
            <person name="Barry K."/>
            <person name="Bills G."/>
            <person name="Bluhm B."/>
            <person name="Cannon C."/>
            <person name="Castanera R."/>
            <person name="Culley D."/>
            <person name="Daum C."/>
            <person name="Ezra D."/>
            <person name="Gonzalez J."/>
            <person name="Henrissat B."/>
            <person name="Kuo A."/>
            <person name="Liang C."/>
            <person name="Lipzen A."/>
            <person name="Lutzoni F."/>
            <person name="Magnuson J."/>
            <person name="Mondo S."/>
            <person name="Nolan M."/>
            <person name="Ohm R."/>
            <person name="Pangilinan J."/>
            <person name="Park H.-J."/>
            <person name="Ramirez L."/>
            <person name="Alfaro M."/>
            <person name="Sun H."/>
            <person name="Tritt A."/>
            <person name="Yoshinaga Y."/>
            <person name="Zwiers L.-H."/>
            <person name="Turgeon B."/>
            <person name="Goodwin S."/>
            <person name="Spatafora J."/>
            <person name="Crous P."/>
            <person name="Grigoriev I."/>
        </authorList>
    </citation>
    <scope>NUCLEOTIDE SEQUENCE</scope>
    <source>
        <strain evidence="9">CBS 119687</strain>
    </source>
</reference>
<keyword evidence="10" id="KW-1185">Reference proteome</keyword>
<dbReference type="GeneID" id="54406197"/>
<keyword evidence="4" id="KW-0285">Flavoprotein</keyword>
<evidence type="ECO:0000256" key="4">
    <source>
        <dbReference type="ARBA" id="ARBA00022630"/>
    </source>
</evidence>